<protein>
    <submittedName>
        <fullName evidence="1">Secreted protein</fullName>
    </submittedName>
</protein>
<reference evidence="1" key="1">
    <citation type="submission" date="2019-11" db="UniProtKB">
        <authorList>
            <consortium name="WormBaseParasite"/>
        </authorList>
    </citation>
    <scope>IDENTIFICATION</scope>
</reference>
<dbReference type="AlphaFoldDB" id="A0A5K3FQ92"/>
<evidence type="ECO:0000313" key="1">
    <source>
        <dbReference type="WBParaSite" id="MCU_010212-RA"/>
    </source>
</evidence>
<proteinExistence type="predicted"/>
<name>A0A5K3FQ92_MESCO</name>
<dbReference type="WBParaSite" id="MCU_010212-RA">
    <property type="protein sequence ID" value="MCU_010212-RA"/>
    <property type="gene ID" value="MCU_010212"/>
</dbReference>
<sequence length="82" mass="9631">MGRYLGICCVICNLSDECFRYKFFPSIWFKPARSSRSNIIKRNFKHCRFVDLIVAKAVFLLYCDCICTICMPQGITHIHVKF</sequence>
<organism evidence="1">
    <name type="scientific">Mesocestoides corti</name>
    <name type="common">Flatworm</name>
    <dbReference type="NCBI Taxonomy" id="53468"/>
    <lineage>
        <taxon>Eukaryota</taxon>
        <taxon>Metazoa</taxon>
        <taxon>Spiralia</taxon>
        <taxon>Lophotrochozoa</taxon>
        <taxon>Platyhelminthes</taxon>
        <taxon>Cestoda</taxon>
        <taxon>Eucestoda</taxon>
        <taxon>Cyclophyllidea</taxon>
        <taxon>Mesocestoididae</taxon>
        <taxon>Mesocestoides</taxon>
    </lineage>
</organism>
<accession>A0A5K3FQ92</accession>